<dbReference type="OrthoDB" id="2446747at2759"/>
<dbReference type="GO" id="GO:0016787">
    <property type="term" value="F:hydrolase activity"/>
    <property type="evidence" value="ECO:0007669"/>
    <property type="project" value="UniProtKB-KW"/>
</dbReference>
<keyword evidence="6" id="KW-0496">Mitochondrion</keyword>
<dbReference type="Pfam" id="PF07453">
    <property type="entry name" value="NUMOD1"/>
    <property type="match status" value="1"/>
</dbReference>
<evidence type="ECO:0000256" key="2">
    <source>
        <dbReference type="ARBA" id="ARBA00022722"/>
    </source>
</evidence>
<evidence type="ECO:0000256" key="3">
    <source>
        <dbReference type="ARBA" id="ARBA00022759"/>
    </source>
</evidence>
<evidence type="ECO:0000259" key="5">
    <source>
        <dbReference type="PROSITE" id="PS50164"/>
    </source>
</evidence>
<dbReference type="InterPro" id="IPR006350">
    <property type="entry name" value="Intron_endoG1"/>
</dbReference>
<dbReference type="InterPro" id="IPR003611">
    <property type="entry name" value="NUMOD3"/>
</dbReference>
<keyword evidence="7" id="KW-1185">Reference proteome</keyword>
<keyword evidence="4" id="KW-0378">Hydrolase</keyword>
<dbReference type="InterPro" id="IPR000305">
    <property type="entry name" value="GIY-YIG_endonuc"/>
</dbReference>
<keyword evidence="3 6" id="KW-0255">Endonuclease</keyword>
<dbReference type="Pfam" id="PF01541">
    <property type="entry name" value="GIY-YIG"/>
    <property type="match status" value="1"/>
</dbReference>
<dbReference type="NCBIfam" id="TIGR01453">
    <property type="entry name" value="grpIintron_endo"/>
    <property type="match status" value="1"/>
</dbReference>
<dbReference type="InterPro" id="IPR003647">
    <property type="entry name" value="Intron_nuc_1_rpt"/>
</dbReference>
<feature type="domain" description="GIY-YIG" evidence="5">
    <location>
        <begin position="63"/>
        <end position="158"/>
    </location>
</feature>
<dbReference type="Proteomes" id="UP000243308">
    <property type="component" value="Mitochondrion MT"/>
</dbReference>
<evidence type="ECO:0000256" key="4">
    <source>
        <dbReference type="ARBA" id="ARBA00022801"/>
    </source>
</evidence>
<evidence type="ECO:0000313" key="6">
    <source>
        <dbReference type="EMBL" id="KFH98265.1"/>
    </source>
</evidence>
<dbReference type="InterPro" id="IPR010896">
    <property type="entry name" value="NUMOD1"/>
</dbReference>
<protein>
    <submittedName>
        <fullName evidence="6">GIY-YIG endonuclease</fullName>
    </submittedName>
</protein>
<dbReference type="SUPFAM" id="SSF82771">
    <property type="entry name" value="GIY-YIG endonuclease"/>
    <property type="match status" value="1"/>
</dbReference>
<dbReference type="SMART" id="SM00465">
    <property type="entry name" value="GIYc"/>
    <property type="match status" value="1"/>
</dbReference>
<evidence type="ECO:0000313" key="7">
    <source>
        <dbReference type="Proteomes" id="UP000243308"/>
    </source>
</evidence>
<accession>A0A086VL66</accession>
<proteinExistence type="predicted"/>
<dbReference type="GO" id="GO:0003677">
    <property type="term" value="F:DNA binding"/>
    <property type="evidence" value="ECO:0007669"/>
    <property type="project" value="InterPro"/>
</dbReference>
<dbReference type="PROSITE" id="PS50164">
    <property type="entry name" value="GIY_YIG"/>
    <property type="match status" value="1"/>
</dbReference>
<comment type="similarity">
    <text evidence="1">To endonucleases of group I introns of fungi and phage.</text>
</comment>
<dbReference type="CDD" id="cd10445">
    <property type="entry name" value="GIY-YIG_bI1_like"/>
    <property type="match status" value="1"/>
</dbReference>
<organism evidence="6 7">
    <name type="scientific">Podila verticillata NRRL 6337</name>
    <dbReference type="NCBI Taxonomy" id="1069443"/>
    <lineage>
        <taxon>Eukaryota</taxon>
        <taxon>Fungi</taxon>
        <taxon>Fungi incertae sedis</taxon>
        <taxon>Mucoromycota</taxon>
        <taxon>Mortierellomycotina</taxon>
        <taxon>Mortierellomycetes</taxon>
        <taxon>Mortierellales</taxon>
        <taxon>Mortierellaceae</taxon>
        <taxon>Podila</taxon>
    </lineage>
</organism>
<geneLocation type="mitochondrion" evidence="6"/>
<dbReference type="SMART" id="SM00496">
    <property type="entry name" value="IENR2"/>
    <property type="match status" value="2"/>
</dbReference>
<evidence type="ECO:0000256" key="1">
    <source>
        <dbReference type="ARBA" id="ARBA00010045"/>
    </source>
</evidence>
<dbReference type="SUPFAM" id="SSF64496">
    <property type="entry name" value="DNA-binding domain of intron-encoded endonucleases"/>
    <property type="match status" value="1"/>
</dbReference>
<name>A0A086VL66_9FUNG</name>
<dbReference type="EMBL" id="CM002878">
    <property type="protein sequence ID" value="KFH98265.1"/>
    <property type="molecule type" value="Genomic_DNA"/>
</dbReference>
<dbReference type="InterPro" id="IPR035901">
    <property type="entry name" value="GIY-YIG_endonuc_sf"/>
</dbReference>
<dbReference type="Pfam" id="PF07460">
    <property type="entry name" value="NUMOD3"/>
    <property type="match status" value="1"/>
</dbReference>
<keyword evidence="2" id="KW-0540">Nuclease</keyword>
<dbReference type="GO" id="GO:0004519">
    <property type="term" value="F:endonuclease activity"/>
    <property type="evidence" value="ECO:0007669"/>
    <property type="project" value="UniProtKB-KW"/>
</dbReference>
<sequence length="261" mass="30261">MKFFNLPSINYNVTQLWRYSLRSFSLNASLWEFNKLSSTSVDPIIIYSNADIDKLKIFTDNKGKAGIYQWKHLESGKIYIGSAIDLTKRLKDYYSFYHLDRNKYMYICNALRHYGYSAFSLSIIEYINIQNLSKNETKKLILKREQYYINLFNPEYNLLKVAGSLLGYQHSEETIKKISGSNNHFFGKAHTLETKVKMSIAKGTTIYVYSSDGITLMNTFTSAREAAKFFNVEHGSILRNAKNGKLFQDKWILSTSIQSKL</sequence>
<reference evidence="6 7" key="1">
    <citation type="submission" date="2011-02" db="EMBL/GenBank/DDBJ databases">
        <title>The Genome Sequence of Mortierella verticillata NRRL 6337.</title>
        <authorList>
            <consortium name="The Broad Institute Genome Sequencing Platform"/>
            <person name="Russ C."/>
            <person name="Cuomo C."/>
            <person name="Burger G."/>
            <person name="Gray M.W."/>
            <person name="Holland P.W.H."/>
            <person name="King N."/>
            <person name="Lang F.B.F."/>
            <person name="Roger A.J."/>
            <person name="Ruiz-Trillo I."/>
            <person name="Young S.K."/>
            <person name="Zeng Q."/>
            <person name="Gargeya S."/>
            <person name="Alvarado L."/>
            <person name="Berlin A."/>
            <person name="Chapman S.B."/>
            <person name="Chen Z."/>
            <person name="Freedman E."/>
            <person name="Gellesch M."/>
            <person name="Goldberg J."/>
            <person name="Griggs A."/>
            <person name="Gujja S."/>
            <person name="Heilman E."/>
            <person name="Heiman D."/>
            <person name="Howarth C."/>
            <person name="Mehta T."/>
            <person name="Neiman D."/>
            <person name="Pearson M."/>
            <person name="Roberts A."/>
            <person name="Saif S."/>
            <person name="Shea T."/>
            <person name="Shenoy N."/>
            <person name="Sisk P."/>
            <person name="Stolte C."/>
            <person name="Sykes S."/>
            <person name="White J."/>
            <person name="Yandava C."/>
            <person name="Haas B."/>
            <person name="Nusbaum C."/>
            <person name="Birren B."/>
        </authorList>
    </citation>
    <scope>NUCLEOTIDE SEQUENCE [LARGE SCALE GENOMIC DNA]</scope>
    <source>
        <strain evidence="6 7">NRRL 6337</strain>
    </source>
</reference>
<gene>
    <name evidence="6" type="ORF">MVEG_20003</name>
</gene>
<dbReference type="AlphaFoldDB" id="A0A086VL66"/>
<dbReference type="SMART" id="SM00497">
    <property type="entry name" value="IENR1"/>
    <property type="match status" value="1"/>
</dbReference>
<dbReference type="Gene3D" id="3.40.1440.10">
    <property type="entry name" value="GIY-YIG endonuclease"/>
    <property type="match status" value="1"/>
</dbReference>